<evidence type="ECO:0000256" key="1">
    <source>
        <dbReference type="SAM" id="MobiDB-lite"/>
    </source>
</evidence>
<name>A0A9D4K6W1_DREPO</name>
<proteinExistence type="predicted"/>
<feature type="compositionally biased region" description="Acidic residues" evidence="1">
    <location>
        <begin position="109"/>
        <end position="137"/>
    </location>
</feature>
<organism evidence="2 3">
    <name type="scientific">Dreissena polymorpha</name>
    <name type="common">Zebra mussel</name>
    <name type="synonym">Mytilus polymorpha</name>
    <dbReference type="NCBI Taxonomy" id="45954"/>
    <lineage>
        <taxon>Eukaryota</taxon>
        <taxon>Metazoa</taxon>
        <taxon>Spiralia</taxon>
        <taxon>Lophotrochozoa</taxon>
        <taxon>Mollusca</taxon>
        <taxon>Bivalvia</taxon>
        <taxon>Autobranchia</taxon>
        <taxon>Heteroconchia</taxon>
        <taxon>Euheterodonta</taxon>
        <taxon>Imparidentia</taxon>
        <taxon>Neoheterodontei</taxon>
        <taxon>Myida</taxon>
        <taxon>Dreissenoidea</taxon>
        <taxon>Dreissenidae</taxon>
        <taxon>Dreissena</taxon>
    </lineage>
</organism>
<feature type="region of interest" description="Disordered" evidence="1">
    <location>
        <begin position="107"/>
        <end position="137"/>
    </location>
</feature>
<dbReference type="Proteomes" id="UP000828390">
    <property type="component" value="Unassembled WGS sequence"/>
</dbReference>
<evidence type="ECO:0000313" key="3">
    <source>
        <dbReference type="Proteomes" id="UP000828390"/>
    </source>
</evidence>
<sequence>MYGKPGLCDVESVRYSIFRTKFAQTDEAQPLGKIKGEDATLLPPSKPVLHQKLLRTNLVSYIWRHAHKAVPLELDPTENGWLEDDGYFKLKWFSGPQLPTDIERVLSESVDEPDDTDEVELEIDDIDGDDEDCSNTD</sequence>
<accession>A0A9D4K6W1</accession>
<keyword evidence="3" id="KW-1185">Reference proteome</keyword>
<dbReference type="EMBL" id="JAIWYP010000004">
    <property type="protein sequence ID" value="KAH3834054.1"/>
    <property type="molecule type" value="Genomic_DNA"/>
</dbReference>
<reference evidence="2" key="1">
    <citation type="journal article" date="2019" name="bioRxiv">
        <title>The Genome of the Zebra Mussel, Dreissena polymorpha: A Resource for Invasive Species Research.</title>
        <authorList>
            <person name="McCartney M.A."/>
            <person name="Auch B."/>
            <person name="Kono T."/>
            <person name="Mallez S."/>
            <person name="Zhang Y."/>
            <person name="Obille A."/>
            <person name="Becker A."/>
            <person name="Abrahante J.E."/>
            <person name="Garbe J."/>
            <person name="Badalamenti J.P."/>
            <person name="Herman A."/>
            <person name="Mangelson H."/>
            <person name="Liachko I."/>
            <person name="Sullivan S."/>
            <person name="Sone E.D."/>
            <person name="Koren S."/>
            <person name="Silverstein K.A.T."/>
            <person name="Beckman K.B."/>
            <person name="Gohl D.M."/>
        </authorList>
    </citation>
    <scope>NUCLEOTIDE SEQUENCE</scope>
    <source>
        <strain evidence="2">Duluth1</strain>
        <tissue evidence="2">Whole animal</tissue>
    </source>
</reference>
<evidence type="ECO:0000313" key="2">
    <source>
        <dbReference type="EMBL" id="KAH3834054.1"/>
    </source>
</evidence>
<dbReference type="AlphaFoldDB" id="A0A9D4K6W1"/>
<gene>
    <name evidence="2" type="ORF">DPMN_107372</name>
</gene>
<protein>
    <submittedName>
        <fullName evidence="2">Uncharacterized protein</fullName>
    </submittedName>
</protein>
<comment type="caution">
    <text evidence="2">The sequence shown here is derived from an EMBL/GenBank/DDBJ whole genome shotgun (WGS) entry which is preliminary data.</text>
</comment>
<reference evidence="2" key="2">
    <citation type="submission" date="2020-11" db="EMBL/GenBank/DDBJ databases">
        <authorList>
            <person name="McCartney M.A."/>
            <person name="Auch B."/>
            <person name="Kono T."/>
            <person name="Mallez S."/>
            <person name="Becker A."/>
            <person name="Gohl D.M."/>
            <person name="Silverstein K.A.T."/>
            <person name="Koren S."/>
            <person name="Bechman K.B."/>
            <person name="Herman A."/>
            <person name="Abrahante J.E."/>
            <person name="Garbe J."/>
        </authorList>
    </citation>
    <scope>NUCLEOTIDE SEQUENCE</scope>
    <source>
        <strain evidence="2">Duluth1</strain>
        <tissue evidence="2">Whole animal</tissue>
    </source>
</reference>